<dbReference type="Gene3D" id="3.90.75.20">
    <property type="match status" value="1"/>
</dbReference>
<reference evidence="2 3" key="1">
    <citation type="journal article" date="2012" name="J. Virol.">
        <title>Complete Genome Sequences of 138 Mycobacteriophages.</title>
        <authorList>
            <consortium name="the Science Education Alliance Phage Hunters Advancing Genomics and Evolutionary Science Program"/>
            <consortium name="the KwaZulu-Natal Research Institute for Tuberculosis and HIV Mycobacterial Genetics Course Students"/>
            <consortium name="the Phage Hunters Integrating Research and Education Program"/>
            <person name="Hatfull G.F."/>
        </authorList>
    </citation>
    <scope>NUCLEOTIDE SEQUENCE [LARGE SCALE GENOMIC DNA]</scope>
</reference>
<dbReference type="KEGG" id="vg:18566038"/>
<keyword evidence="2" id="KW-0540">Nuclease</keyword>
<dbReference type="EMBL" id="JN201525">
    <property type="protein sequence ID" value="AEJ94026.1"/>
    <property type="molecule type" value="Genomic_DNA"/>
</dbReference>
<dbReference type="SUPFAM" id="SSF54060">
    <property type="entry name" value="His-Me finger endonucleases"/>
    <property type="match status" value="1"/>
</dbReference>
<gene>
    <name evidence="2" type="primary">103</name>
    <name evidence="2" type="ORF">THIBAULT_103</name>
</gene>
<dbReference type="Pfam" id="PF13392">
    <property type="entry name" value="HNH_3"/>
    <property type="match status" value="1"/>
</dbReference>
<accession>G1FGG8</accession>
<evidence type="ECO:0000259" key="1">
    <source>
        <dbReference type="Pfam" id="PF13392"/>
    </source>
</evidence>
<dbReference type="GO" id="GO:0004519">
    <property type="term" value="F:endonuclease activity"/>
    <property type="evidence" value="ECO:0007669"/>
    <property type="project" value="UniProtKB-KW"/>
</dbReference>
<keyword evidence="3" id="KW-1185">Reference proteome</keyword>
<evidence type="ECO:0000313" key="2">
    <source>
        <dbReference type="EMBL" id="AEJ94026.1"/>
    </source>
</evidence>
<evidence type="ECO:0000313" key="3">
    <source>
        <dbReference type="Proteomes" id="UP000008391"/>
    </source>
</evidence>
<proteinExistence type="predicted"/>
<keyword evidence="2" id="KW-0255">Endonuclease</keyword>
<keyword evidence="2" id="KW-0378">Hydrolase</keyword>
<feature type="domain" description="HNH nuclease" evidence="1">
    <location>
        <begin position="123"/>
        <end position="162"/>
    </location>
</feature>
<sequence length="205" mass="23160">MPAGRSYTPAEDDFIRAHYRSSSFRDIATHLGRSESAIAHRASKLGLRKNELRRWTSDEDEIIRTRCGTISLGELAELLGRRSSEVSTRARKLGFTSCRKRRTLTSGGHVISGLENGKYLVEHRVVMERHLGRALRSDEIVHHINTIKTDNGIDNLFLCANASEHQRAHRSLDDLVPDLLSRGLIYFDRTDGVYKLCQTIKSTSS</sequence>
<dbReference type="GeneID" id="18566038"/>
<dbReference type="OrthoDB" id="18976at10239"/>
<organism evidence="2 3">
    <name type="scientific">Mycobacterium phage Thibault</name>
    <dbReference type="NCBI Taxonomy" id="1052673"/>
    <lineage>
        <taxon>Viruses</taxon>
        <taxon>Duplodnaviria</taxon>
        <taxon>Heunggongvirae</taxon>
        <taxon>Uroviricota</taxon>
        <taxon>Caudoviricetes</taxon>
        <taxon>Omegavirus</taxon>
        <taxon>Omegavirus thibault</taxon>
    </lineage>
</organism>
<name>G1FGG8_9CAUD</name>
<dbReference type="Proteomes" id="UP000008391">
    <property type="component" value="Segment"/>
</dbReference>
<dbReference type="RefSeq" id="YP_009018114.1">
    <property type="nucleotide sequence ID" value="NC_023738.1"/>
</dbReference>
<dbReference type="InterPro" id="IPR044925">
    <property type="entry name" value="His-Me_finger_sf"/>
</dbReference>
<dbReference type="InterPro" id="IPR003615">
    <property type="entry name" value="HNH_nuc"/>
</dbReference>
<protein>
    <submittedName>
        <fullName evidence="2">HNH endonuclease</fullName>
    </submittedName>
</protein>